<dbReference type="EMBL" id="AUWU02000008">
    <property type="protein sequence ID" value="KAH0569854.1"/>
    <property type="molecule type" value="Genomic_DNA"/>
</dbReference>
<gene>
    <name evidence="1" type="ORF">SS50377_27826</name>
</gene>
<evidence type="ECO:0000313" key="2">
    <source>
        <dbReference type="Proteomes" id="UP000018208"/>
    </source>
</evidence>
<name>A0A9P8RUM5_9EUKA</name>
<protein>
    <submittedName>
        <fullName evidence="1">Uncharacterized protein</fullName>
    </submittedName>
</protein>
<keyword evidence="2" id="KW-1185">Reference proteome</keyword>
<accession>A0A9P8RUM5</accession>
<dbReference type="GeneID" id="94301849"/>
<dbReference type="Proteomes" id="UP000018208">
    <property type="component" value="Unassembled WGS sequence"/>
</dbReference>
<proteinExistence type="predicted"/>
<evidence type="ECO:0000313" key="1">
    <source>
        <dbReference type="EMBL" id="KAH0569854.1"/>
    </source>
</evidence>
<sequence>MKKLRSKNKMTIKQHLPSLFMREKQYSQDYNLPALSIQHNDGFIFNTKSSQRSQISILSSKTNYTQQFKQMCMTNE</sequence>
<comment type="caution">
    <text evidence="1">The sequence shown here is derived from an EMBL/GenBank/DDBJ whole genome shotgun (WGS) entry which is preliminary data.</text>
</comment>
<dbReference type="RefSeq" id="XP_067760627.1">
    <property type="nucleotide sequence ID" value="XM_067911605.1"/>
</dbReference>
<dbReference type="AlphaFoldDB" id="A0A9P8RUM5"/>
<reference evidence="1 2" key="1">
    <citation type="journal article" date="2014" name="PLoS Genet.">
        <title>The Genome of Spironucleus salmonicida Highlights a Fish Pathogen Adapted to Fluctuating Environments.</title>
        <authorList>
            <person name="Xu F."/>
            <person name="Jerlstrom-Hultqvist J."/>
            <person name="Einarsson E."/>
            <person name="Astvaldsson A."/>
            <person name="Svard S.G."/>
            <person name="Andersson J.O."/>
        </authorList>
    </citation>
    <scope>NUCLEOTIDE SEQUENCE [LARGE SCALE GENOMIC DNA]</scope>
    <source>
        <strain evidence="1 2">ATCC 50377</strain>
    </source>
</reference>
<dbReference type="KEGG" id="ssao:94301849"/>
<organism evidence="1 2">
    <name type="scientific">Spironucleus salmonicida</name>
    <dbReference type="NCBI Taxonomy" id="348837"/>
    <lineage>
        <taxon>Eukaryota</taxon>
        <taxon>Metamonada</taxon>
        <taxon>Diplomonadida</taxon>
        <taxon>Hexamitidae</taxon>
        <taxon>Hexamitinae</taxon>
        <taxon>Spironucleus</taxon>
    </lineage>
</organism>